<evidence type="ECO:0000256" key="8">
    <source>
        <dbReference type="ARBA" id="ARBA00022840"/>
    </source>
</evidence>
<keyword evidence="5" id="KW-1003">Cell membrane</keyword>
<dbReference type="GO" id="GO:0005524">
    <property type="term" value="F:ATP binding"/>
    <property type="evidence" value="ECO:0007669"/>
    <property type="project" value="UniProtKB-KW"/>
</dbReference>
<dbReference type="Gene3D" id="3.40.50.300">
    <property type="entry name" value="P-loop containing nucleotide triphosphate hydrolases"/>
    <property type="match status" value="1"/>
</dbReference>
<evidence type="ECO:0000256" key="11">
    <source>
        <dbReference type="ARBA" id="ARBA00023136"/>
    </source>
</evidence>
<dbReference type="InterPro" id="IPR003593">
    <property type="entry name" value="AAA+_ATPase"/>
</dbReference>
<dbReference type="Proteomes" id="UP000264820">
    <property type="component" value="Unplaced"/>
</dbReference>
<keyword evidence="8" id="KW-0067">ATP-binding</keyword>
<dbReference type="Ensembl" id="ENSHCOT00000001634.1">
    <property type="protein sequence ID" value="ENSHCOP00000007651.1"/>
    <property type="gene ID" value="ENSHCOG00000009859.1"/>
</dbReference>
<evidence type="ECO:0000313" key="14">
    <source>
        <dbReference type="Ensembl" id="ENSHCOP00000007651.1"/>
    </source>
</evidence>
<dbReference type="Pfam" id="PF00005">
    <property type="entry name" value="ABC_tran"/>
    <property type="match status" value="1"/>
</dbReference>
<dbReference type="GO" id="GO:0042632">
    <property type="term" value="P:cholesterol homeostasis"/>
    <property type="evidence" value="ECO:0007669"/>
    <property type="project" value="TreeGrafter"/>
</dbReference>
<evidence type="ECO:0000256" key="2">
    <source>
        <dbReference type="ARBA" id="ARBA00004236"/>
    </source>
</evidence>
<dbReference type="GO" id="GO:0033344">
    <property type="term" value="P:cholesterol efflux"/>
    <property type="evidence" value="ECO:0007669"/>
    <property type="project" value="UniProtKB-ARBA"/>
</dbReference>
<protein>
    <submittedName>
        <fullName evidence="14">ATP binding cassette subfamily G member 4</fullName>
    </submittedName>
</protein>
<accession>A0A3Q2Y418</accession>
<dbReference type="PROSITE" id="PS00211">
    <property type="entry name" value="ABC_TRANSPORTER_1"/>
    <property type="match status" value="1"/>
</dbReference>
<dbReference type="PROSITE" id="PS50893">
    <property type="entry name" value="ABC_TRANSPORTER_2"/>
    <property type="match status" value="1"/>
</dbReference>
<evidence type="ECO:0000256" key="7">
    <source>
        <dbReference type="ARBA" id="ARBA00022741"/>
    </source>
</evidence>
<keyword evidence="7" id="KW-0547">Nucleotide-binding</keyword>
<dbReference type="InterPro" id="IPR013525">
    <property type="entry name" value="ABC2_TM"/>
</dbReference>
<feature type="transmembrane region" description="Helical" evidence="12">
    <location>
        <begin position="395"/>
        <end position="412"/>
    </location>
</feature>
<name>A0A3Q2Y418_HIPCM</name>
<dbReference type="PANTHER" id="PTHR48041:SF75">
    <property type="entry name" value="ATP-BINDING CASSETTE SUB-FAMILY G MEMBER 4"/>
    <property type="match status" value="1"/>
</dbReference>
<reference evidence="14" key="2">
    <citation type="submission" date="2025-09" db="UniProtKB">
        <authorList>
            <consortium name="Ensembl"/>
        </authorList>
    </citation>
    <scope>IDENTIFICATION</scope>
</reference>
<feature type="transmembrane region" description="Helical" evidence="12">
    <location>
        <begin position="467"/>
        <end position="491"/>
    </location>
</feature>
<dbReference type="Pfam" id="PF01061">
    <property type="entry name" value="ABC2_membrane"/>
    <property type="match status" value="1"/>
</dbReference>
<evidence type="ECO:0000256" key="4">
    <source>
        <dbReference type="ARBA" id="ARBA00022448"/>
    </source>
</evidence>
<dbReference type="GO" id="GO:0034041">
    <property type="term" value="F:ABC-type sterol transporter activity"/>
    <property type="evidence" value="ECO:0007669"/>
    <property type="project" value="TreeGrafter"/>
</dbReference>
<dbReference type="InterPro" id="IPR027417">
    <property type="entry name" value="P-loop_NTPase"/>
</dbReference>
<evidence type="ECO:0000256" key="12">
    <source>
        <dbReference type="SAM" id="Phobius"/>
    </source>
</evidence>
<organism evidence="14 15">
    <name type="scientific">Hippocampus comes</name>
    <name type="common">Tiger tail seahorse</name>
    <dbReference type="NCBI Taxonomy" id="109280"/>
    <lineage>
        <taxon>Eukaryota</taxon>
        <taxon>Metazoa</taxon>
        <taxon>Chordata</taxon>
        <taxon>Craniata</taxon>
        <taxon>Vertebrata</taxon>
        <taxon>Euteleostomi</taxon>
        <taxon>Actinopterygii</taxon>
        <taxon>Neopterygii</taxon>
        <taxon>Teleostei</taxon>
        <taxon>Neoteleostei</taxon>
        <taxon>Acanthomorphata</taxon>
        <taxon>Syngnathiaria</taxon>
        <taxon>Syngnathiformes</taxon>
        <taxon>Syngnathoidei</taxon>
        <taxon>Syngnathidae</taxon>
        <taxon>Hippocampus</taxon>
    </lineage>
</organism>
<dbReference type="InterPro" id="IPR043926">
    <property type="entry name" value="ABCG_dom"/>
</dbReference>
<dbReference type="AlphaFoldDB" id="A0A3Q2Y418"/>
<comment type="similarity">
    <text evidence="3">Belongs to the ABC transporter superfamily. ABCG family. Eye pigment precursor importer (TC 3.A.1.204) subfamily.</text>
</comment>
<dbReference type="GO" id="GO:0012505">
    <property type="term" value="C:endomembrane system"/>
    <property type="evidence" value="ECO:0007669"/>
    <property type="project" value="UniProtKB-SubCell"/>
</dbReference>
<keyword evidence="6 12" id="KW-0812">Transmembrane</keyword>
<keyword evidence="11 12" id="KW-0472">Membrane</keyword>
<evidence type="ECO:0000256" key="1">
    <source>
        <dbReference type="ARBA" id="ARBA00004127"/>
    </source>
</evidence>
<keyword evidence="4" id="KW-0813">Transport</keyword>
<feature type="transmembrane region" description="Helical" evidence="12">
    <location>
        <begin position="424"/>
        <end position="447"/>
    </location>
</feature>
<comment type="subcellular location">
    <subcellularLocation>
        <location evidence="2">Cell membrane</location>
    </subcellularLocation>
    <subcellularLocation>
        <location evidence="1">Endomembrane system</location>
        <topology evidence="1">Multi-pass membrane protein</topology>
    </subcellularLocation>
</comment>
<feature type="transmembrane region" description="Helical" evidence="12">
    <location>
        <begin position="566"/>
        <end position="584"/>
    </location>
</feature>
<evidence type="ECO:0000256" key="9">
    <source>
        <dbReference type="ARBA" id="ARBA00022967"/>
    </source>
</evidence>
<dbReference type="Pfam" id="PF19055">
    <property type="entry name" value="ABC2_membrane_7"/>
    <property type="match status" value="1"/>
</dbReference>
<keyword evidence="9" id="KW-1278">Translocase</keyword>
<evidence type="ECO:0000256" key="5">
    <source>
        <dbReference type="ARBA" id="ARBA00022475"/>
    </source>
</evidence>
<dbReference type="GeneTree" id="ENSGT00940000157853"/>
<evidence type="ECO:0000256" key="6">
    <source>
        <dbReference type="ARBA" id="ARBA00022692"/>
    </source>
</evidence>
<dbReference type="SUPFAM" id="SSF52540">
    <property type="entry name" value="P-loop containing nucleoside triphosphate hydrolases"/>
    <property type="match status" value="1"/>
</dbReference>
<keyword evidence="10 12" id="KW-1133">Transmembrane helix</keyword>
<feature type="domain" description="ABC transporter" evidence="13">
    <location>
        <begin position="76"/>
        <end position="311"/>
    </location>
</feature>
<sequence>MFGDLGVAWMFSSQEILDSILKDCQPGACSIQMEETKAGAQARPKINLFSLSNLKKVDNTDTQRLTQLPRQAAVNLEFSDLSYDIQEGHCCQKAGFKTLLNCLNGQFNSKELTGIMGPSGAGKSTMMNVLAGYRETGMKGKILVNGRPRDLETFQKMSCYIMQSDVLMPHLSTKEAMMVAANLKLNESMQVTEVLTALGLMACAKTRTNNLSGGQSKRLAIALELVNNPPVMFFDEPISGLDSATSIQVISLLKCLAKGGRTIICTIHQPSGNLFQMFDKLYILSQGQCIYRGSVTHLIPHLTNLNLHCPKYHNPADFIIEVATGAHGDMQAVLFEATQGSQCCEESKKNTANDESSSGCGKSRKKTKHFDMIFRNEHFFFFFFGVVQILTHLRVISHIIIGLLIGLLYLNIGNDGVSAFNNAGFLFFSMLFIMFAALMPTVLTFPLEMAVFVREYLNSWYSLHAYYMAKTCADIPFQMICPILYCSIAYWMTGQPAEATRFVLFLSLCTSVALVAQSLGLLIGAASPSPQVATFVGPITAIPIILFSGFFVSFRNIPYYLQWTSYVSYVRYGFEGVMLSIYGMNRTELECDPTVPLCTFQDPMQVLKMLDVEDAKLYVDFLVLGIFFTVIRVATFLVLHWKVRAER</sequence>
<evidence type="ECO:0000256" key="3">
    <source>
        <dbReference type="ARBA" id="ARBA00005814"/>
    </source>
</evidence>
<dbReference type="InterPro" id="IPR050352">
    <property type="entry name" value="ABCG_transporters"/>
</dbReference>
<dbReference type="GO" id="GO:0016887">
    <property type="term" value="F:ATP hydrolysis activity"/>
    <property type="evidence" value="ECO:0007669"/>
    <property type="project" value="InterPro"/>
</dbReference>
<evidence type="ECO:0000313" key="15">
    <source>
        <dbReference type="Proteomes" id="UP000264820"/>
    </source>
</evidence>
<dbReference type="GO" id="GO:0005886">
    <property type="term" value="C:plasma membrane"/>
    <property type="evidence" value="ECO:0007669"/>
    <property type="project" value="UniProtKB-SubCell"/>
</dbReference>
<reference evidence="14" key="1">
    <citation type="submission" date="2025-08" db="UniProtKB">
        <authorList>
            <consortium name="Ensembl"/>
        </authorList>
    </citation>
    <scope>IDENTIFICATION</scope>
</reference>
<proteinExistence type="inferred from homology"/>
<evidence type="ECO:0000256" key="10">
    <source>
        <dbReference type="ARBA" id="ARBA00022989"/>
    </source>
</evidence>
<dbReference type="SMART" id="SM00382">
    <property type="entry name" value="AAA"/>
    <property type="match status" value="1"/>
</dbReference>
<feature type="transmembrane region" description="Helical" evidence="12">
    <location>
        <begin position="503"/>
        <end position="526"/>
    </location>
</feature>
<evidence type="ECO:0000259" key="13">
    <source>
        <dbReference type="PROSITE" id="PS50893"/>
    </source>
</evidence>
<dbReference type="InterPro" id="IPR017871">
    <property type="entry name" value="ABC_transporter-like_CS"/>
</dbReference>
<dbReference type="STRING" id="109280.ENSHCOP00000007651"/>
<dbReference type="FunFam" id="3.40.50.300:FF:000267">
    <property type="entry name" value="ATP-binding cassette, sub-family G (WHITE), member 1"/>
    <property type="match status" value="1"/>
</dbReference>
<keyword evidence="15" id="KW-1185">Reference proteome</keyword>
<dbReference type="CDD" id="cd03213">
    <property type="entry name" value="ABCG_EPDR"/>
    <property type="match status" value="1"/>
</dbReference>
<dbReference type="InterPro" id="IPR003439">
    <property type="entry name" value="ABC_transporter-like_ATP-bd"/>
</dbReference>
<dbReference type="PANTHER" id="PTHR48041">
    <property type="entry name" value="ABC TRANSPORTER G FAMILY MEMBER 28"/>
    <property type="match status" value="1"/>
</dbReference>
<feature type="transmembrane region" description="Helical" evidence="12">
    <location>
        <begin position="617"/>
        <end position="639"/>
    </location>
</feature>
<feature type="transmembrane region" description="Helical" evidence="12">
    <location>
        <begin position="532"/>
        <end position="554"/>
    </location>
</feature>